<proteinExistence type="inferred from homology"/>
<keyword evidence="5" id="KW-1185">Reference proteome</keyword>
<evidence type="ECO:0000313" key="5">
    <source>
        <dbReference type="Proteomes" id="UP000550714"/>
    </source>
</evidence>
<feature type="active site" evidence="3">
    <location>
        <position position="69"/>
    </location>
</feature>
<evidence type="ECO:0000256" key="3">
    <source>
        <dbReference type="PIRSR" id="PIRSR016184-1"/>
    </source>
</evidence>
<dbReference type="Pfam" id="PF02567">
    <property type="entry name" value="PhzC-PhzF"/>
    <property type="match status" value="1"/>
</dbReference>
<evidence type="ECO:0000256" key="1">
    <source>
        <dbReference type="ARBA" id="ARBA00008270"/>
    </source>
</evidence>
<keyword evidence="2" id="KW-0413">Isomerase</keyword>
<protein>
    <submittedName>
        <fullName evidence="4">Putative PhzF superfamily epimerase YddE/YHI9</fullName>
    </submittedName>
</protein>
<gene>
    <name evidence="4" type="ORF">FHS23_001328</name>
</gene>
<sequence>MTRKGVEWQESTTGRGAGRAFYCVAMRLYVVDAFTDTAFRGNPAAIVLLSEPADEHWMQHVAAEMKHAETAFVVTTQEPKPLRWFTPTTEVSLCGHATLAAAHVLGGSQTFTTASGELRCTRSDAGIDMRFPADPPTETVDVDVSRALPSLPVTEVRRSAGFLLVVSDDTTAVRACEPDLDALAGLHAHSVIVTAPSDATGVDFVSRMFAPAIGIPEDPVTGSAHCVLAPYWAQRLGRSELTGEQASPRGGIVGARLDGDDVVLSGSAVTIVEGTLVA</sequence>
<dbReference type="Gene3D" id="3.10.310.10">
    <property type="entry name" value="Diaminopimelate Epimerase, Chain A, domain 1"/>
    <property type="match status" value="2"/>
</dbReference>
<comment type="similarity">
    <text evidence="1">Belongs to the PhzF family.</text>
</comment>
<dbReference type="EMBL" id="JACHWU010000001">
    <property type="protein sequence ID" value="MBB3050333.1"/>
    <property type="molecule type" value="Genomic_DNA"/>
</dbReference>
<dbReference type="PANTHER" id="PTHR13774">
    <property type="entry name" value="PHENAZINE BIOSYNTHESIS PROTEIN"/>
    <property type="match status" value="1"/>
</dbReference>
<dbReference type="NCBIfam" id="TIGR00654">
    <property type="entry name" value="PhzF_family"/>
    <property type="match status" value="1"/>
</dbReference>
<dbReference type="SUPFAM" id="SSF54506">
    <property type="entry name" value="Diaminopimelate epimerase-like"/>
    <property type="match status" value="1"/>
</dbReference>
<evidence type="ECO:0000256" key="2">
    <source>
        <dbReference type="ARBA" id="ARBA00023235"/>
    </source>
</evidence>
<dbReference type="Proteomes" id="UP000550714">
    <property type="component" value="Unassembled WGS sequence"/>
</dbReference>
<comment type="caution">
    <text evidence="4">The sequence shown here is derived from an EMBL/GenBank/DDBJ whole genome shotgun (WGS) entry which is preliminary data.</text>
</comment>
<dbReference type="PANTHER" id="PTHR13774:SF17">
    <property type="entry name" value="PHENAZINE BIOSYNTHESIS-LIKE DOMAIN-CONTAINING PROTEIN"/>
    <property type="match status" value="1"/>
</dbReference>
<evidence type="ECO:0000313" key="4">
    <source>
        <dbReference type="EMBL" id="MBB3050333.1"/>
    </source>
</evidence>
<dbReference type="PIRSF" id="PIRSF016184">
    <property type="entry name" value="PhzC_PhzF"/>
    <property type="match status" value="1"/>
</dbReference>
<dbReference type="GO" id="GO:0016853">
    <property type="term" value="F:isomerase activity"/>
    <property type="evidence" value="ECO:0007669"/>
    <property type="project" value="UniProtKB-KW"/>
</dbReference>
<name>A0A839RZ00_9PSEU</name>
<organism evidence="4 5">
    <name type="scientific">Prauserella isguenensis</name>
    <dbReference type="NCBI Taxonomy" id="1470180"/>
    <lineage>
        <taxon>Bacteria</taxon>
        <taxon>Bacillati</taxon>
        <taxon>Actinomycetota</taxon>
        <taxon>Actinomycetes</taxon>
        <taxon>Pseudonocardiales</taxon>
        <taxon>Pseudonocardiaceae</taxon>
        <taxon>Prauserella</taxon>
    </lineage>
</organism>
<dbReference type="GO" id="GO:0005737">
    <property type="term" value="C:cytoplasm"/>
    <property type="evidence" value="ECO:0007669"/>
    <property type="project" value="TreeGrafter"/>
</dbReference>
<dbReference type="AlphaFoldDB" id="A0A839RZ00"/>
<dbReference type="InterPro" id="IPR003719">
    <property type="entry name" value="Phenazine_PhzF-like"/>
</dbReference>
<accession>A0A839RZ00</accession>
<reference evidence="4 5" key="1">
    <citation type="submission" date="2020-08" db="EMBL/GenBank/DDBJ databases">
        <title>Genomic Encyclopedia of Type Strains, Phase III (KMG-III): the genomes of soil and plant-associated and newly described type strains.</title>
        <authorList>
            <person name="Whitman W."/>
        </authorList>
    </citation>
    <scope>NUCLEOTIDE SEQUENCE [LARGE SCALE GENOMIC DNA]</scope>
    <source>
        <strain evidence="4 5">CECT 8577</strain>
    </source>
</reference>